<sequence>MPPESQRVVQERAARPRRTGSGREVAMHFFAVFLFFAFGVMGLTMLGERLYRRLREGRAFVSLAWGVALAWLANLSMWTGWHVGDLRYGWVGTTLTGLALGGSALLLHAILGFFAGLHRKFDDQAEQLERGEAEIRRIA</sequence>
<accession>A0ABV6C231</accession>
<dbReference type="Proteomes" id="UP001589788">
    <property type="component" value="Unassembled WGS sequence"/>
</dbReference>
<evidence type="ECO:0000313" key="2">
    <source>
        <dbReference type="EMBL" id="MFC0080891.1"/>
    </source>
</evidence>
<reference evidence="2 3" key="1">
    <citation type="submission" date="2024-09" db="EMBL/GenBank/DDBJ databases">
        <authorList>
            <person name="Sun Q."/>
            <person name="Mori K."/>
        </authorList>
    </citation>
    <scope>NUCLEOTIDE SEQUENCE [LARGE SCALE GENOMIC DNA]</scope>
    <source>
        <strain evidence="2 3">JCM 15389</strain>
    </source>
</reference>
<feature type="transmembrane region" description="Helical" evidence="1">
    <location>
        <begin position="98"/>
        <end position="117"/>
    </location>
</feature>
<comment type="caution">
    <text evidence="2">The sequence shown here is derived from an EMBL/GenBank/DDBJ whole genome shotgun (WGS) entry which is preliminary data.</text>
</comment>
<name>A0ABV6C231_9ACTN</name>
<keyword evidence="1" id="KW-1133">Transmembrane helix</keyword>
<feature type="transmembrane region" description="Helical" evidence="1">
    <location>
        <begin position="25"/>
        <end position="47"/>
    </location>
</feature>
<organism evidence="2 3">
    <name type="scientific">Aciditerrimonas ferrireducens</name>
    <dbReference type="NCBI Taxonomy" id="667306"/>
    <lineage>
        <taxon>Bacteria</taxon>
        <taxon>Bacillati</taxon>
        <taxon>Actinomycetota</taxon>
        <taxon>Acidimicrobiia</taxon>
        <taxon>Acidimicrobiales</taxon>
        <taxon>Acidimicrobiaceae</taxon>
        <taxon>Aciditerrimonas</taxon>
    </lineage>
</organism>
<keyword evidence="3" id="KW-1185">Reference proteome</keyword>
<protein>
    <submittedName>
        <fullName evidence="2">Uncharacterized protein</fullName>
    </submittedName>
</protein>
<evidence type="ECO:0000313" key="3">
    <source>
        <dbReference type="Proteomes" id="UP001589788"/>
    </source>
</evidence>
<proteinExistence type="predicted"/>
<evidence type="ECO:0000256" key="1">
    <source>
        <dbReference type="SAM" id="Phobius"/>
    </source>
</evidence>
<dbReference type="EMBL" id="JBHLYQ010000008">
    <property type="protein sequence ID" value="MFC0080891.1"/>
    <property type="molecule type" value="Genomic_DNA"/>
</dbReference>
<feature type="transmembrane region" description="Helical" evidence="1">
    <location>
        <begin position="59"/>
        <end position="78"/>
    </location>
</feature>
<keyword evidence="1" id="KW-0812">Transmembrane</keyword>
<keyword evidence="1" id="KW-0472">Membrane</keyword>
<gene>
    <name evidence="2" type="ORF">ACFFRE_01805</name>
</gene>